<dbReference type="Gene3D" id="3.40.50.150">
    <property type="entry name" value="Vaccinia Virus protein VP39"/>
    <property type="match status" value="1"/>
</dbReference>
<keyword evidence="1" id="KW-0489">Methyltransferase</keyword>
<dbReference type="InterPro" id="IPR016461">
    <property type="entry name" value="COMT-like"/>
</dbReference>
<keyword evidence="6" id="KW-1185">Reference proteome</keyword>
<reference evidence="5 6" key="1">
    <citation type="journal article" date="2024" name="IMA Fungus">
        <title>IMA Genome - F19 : A genome assembly and annotation guide to empower mycologists, including annotated draft genome sequences of Ceratocystis pirilliformis, Diaporthe australafricana, Fusarium ophioides, Paecilomyces lecythidis, and Sporothrix stenoceras.</title>
        <authorList>
            <person name="Aylward J."/>
            <person name="Wilson A.M."/>
            <person name="Visagie C.M."/>
            <person name="Spraker J."/>
            <person name="Barnes I."/>
            <person name="Buitendag C."/>
            <person name="Ceriani C."/>
            <person name="Del Mar Angel L."/>
            <person name="du Plessis D."/>
            <person name="Fuchs T."/>
            <person name="Gasser K."/>
            <person name="Kramer D."/>
            <person name="Li W."/>
            <person name="Munsamy K."/>
            <person name="Piso A."/>
            <person name="Price J.L."/>
            <person name="Sonnekus B."/>
            <person name="Thomas C."/>
            <person name="van der Nest A."/>
            <person name="van Dijk A."/>
            <person name="van Heerden A."/>
            <person name="van Vuuren N."/>
            <person name="Yilmaz N."/>
            <person name="Duong T.A."/>
            <person name="van der Merwe N.A."/>
            <person name="Wingfield M.J."/>
            <person name="Wingfield B.D."/>
        </authorList>
    </citation>
    <scope>NUCLEOTIDE SEQUENCE [LARGE SCALE GENOMIC DNA]</scope>
    <source>
        <strain evidence="5 6">CMW 18300</strain>
    </source>
</reference>
<evidence type="ECO:0000313" key="5">
    <source>
        <dbReference type="EMBL" id="KAL1870185.1"/>
    </source>
</evidence>
<dbReference type="Proteomes" id="UP001583177">
    <property type="component" value="Unassembled WGS sequence"/>
</dbReference>
<dbReference type="InterPro" id="IPR001077">
    <property type="entry name" value="COMT_C"/>
</dbReference>
<proteinExistence type="predicted"/>
<evidence type="ECO:0000256" key="2">
    <source>
        <dbReference type="ARBA" id="ARBA00022679"/>
    </source>
</evidence>
<feature type="domain" description="O-methyltransferase C-terminal" evidence="4">
    <location>
        <begin position="46"/>
        <end position="251"/>
    </location>
</feature>
<name>A0ABR3X2W4_9PEZI</name>
<dbReference type="PROSITE" id="PS51683">
    <property type="entry name" value="SAM_OMT_II"/>
    <property type="match status" value="1"/>
</dbReference>
<dbReference type="Pfam" id="PF00891">
    <property type="entry name" value="Methyltransf_2"/>
    <property type="match status" value="1"/>
</dbReference>
<accession>A0ABR3X2W4</accession>
<protein>
    <recommendedName>
        <fullName evidence="4">O-methyltransferase C-terminal domain-containing protein</fullName>
    </recommendedName>
</protein>
<evidence type="ECO:0000313" key="6">
    <source>
        <dbReference type="Proteomes" id="UP001583177"/>
    </source>
</evidence>
<evidence type="ECO:0000256" key="1">
    <source>
        <dbReference type="ARBA" id="ARBA00022603"/>
    </source>
</evidence>
<keyword evidence="3" id="KW-0949">S-adenosyl-L-methionine</keyword>
<comment type="caution">
    <text evidence="5">The sequence shown here is derived from an EMBL/GenBank/DDBJ whole genome shotgun (WGS) entry which is preliminary data.</text>
</comment>
<gene>
    <name evidence="5" type="ORF">Daus18300_005249</name>
</gene>
<evidence type="ECO:0000259" key="4">
    <source>
        <dbReference type="Pfam" id="PF00891"/>
    </source>
</evidence>
<dbReference type="EMBL" id="JAWRVE010000038">
    <property type="protein sequence ID" value="KAL1870185.1"/>
    <property type="molecule type" value="Genomic_DNA"/>
</dbReference>
<dbReference type="PANTHER" id="PTHR43712:SF8">
    <property type="entry name" value="O-METHYLTRANSFERASE AF390-400"/>
    <property type="match status" value="1"/>
</dbReference>
<dbReference type="InterPro" id="IPR029063">
    <property type="entry name" value="SAM-dependent_MTases_sf"/>
</dbReference>
<organism evidence="5 6">
    <name type="scientific">Diaporthe australafricana</name>
    <dbReference type="NCBI Taxonomy" id="127596"/>
    <lineage>
        <taxon>Eukaryota</taxon>
        <taxon>Fungi</taxon>
        <taxon>Dikarya</taxon>
        <taxon>Ascomycota</taxon>
        <taxon>Pezizomycotina</taxon>
        <taxon>Sordariomycetes</taxon>
        <taxon>Sordariomycetidae</taxon>
        <taxon>Diaporthales</taxon>
        <taxon>Diaporthaceae</taxon>
        <taxon>Diaporthe</taxon>
    </lineage>
</organism>
<dbReference type="PANTHER" id="PTHR43712">
    <property type="entry name" value="PUTATIVE (AFU_ORTHOLOGUE AFUA_4G14580)-RELATED"/>
    <property type="match status" value="1"/>
</dbReference>
<keyword evidence="2" id="KW-0808">Transferase</keyword>
<sequence length="272" mass="29963">MGEKSTNIDLSVKCGLDHTIPGGVNLARFLAKNHYQEPLDKAGFDNYADLFGSDFFEVCQRDPSAGASFIGLMTALAKHKMYWTDVYNTHAIIQGADLSSSGPALLVDIGGAHGLDTARFLSKHPSLPTTTKLVVQDLPEVVSTHAKENLSPRIEKMAYDFFKPQPLLGARAYFLHAVPHDWPDGDCKRIFHNVKVAMRKGYSKLLIYEVVMPSKGASSMMTTLDLQLMVCTSGFERTEEGWRKLLGEVGFAIVSISRHSMAVESVIEAELL</sequence>
<evidence type="ECO:0000256" key="3">
    <source>
        <dbReference type="ARBA" id="ARBA00022691"/>
    </source>
</evidence>
<dbReference type="SUPFAM" id="SSF53335">
    <property type="entry name" value="S-adenosyl-L-methionine-dependent methyltransferases"/>
    <property type="match status" value="1"/>
</dbReference>